<comment type="caution">
    <text evidence="7">The sequence shown here is derived from an EMBL/GenBank/DDBJ whole genome shotgun (WGS) entry which is preliminary data.</text>
</comment>
<evidence type="ECO:0000256" key="2">
    <source>
        <dbReference type="ARBA" id="ARBA00022771"/>
    </source>
</evidence>
<dbReference type="InterPro" id="IPR048365">
    <property type="entry name" value="TNP-like_RNaseH_N"/>
</dbReference>
<evidence type="ECO:0000256" key="3">
    <source>
        <dbReference type="ARBA" id="ARBA00022833"/>
    </source>
</evidence>
<dbReference type="Pfam" id="PF21787">
    <property type="entry name" value="TNP-like_RNaseH_N"/>
    <property type="match status" value="1"/>
</dbReference>
<evidence type="ECO:0000256" key="1">
    <source>
        <dbReference type="ARBA" id="ARBA00022723"/>
    </source>
</evidence>
<dbReference type="PANTHER" id="PTHR46600:SF11">
    <property type="entry name" value="THAP DOMAIN-CONTAINING PROTEIN 10"/>
    <property type="match status" value="1"/>
</dbReference>
<dbReference type="InterPro" id="IPR048367">
    <property type="entry name" value="TNP-like_RNaseH_C"/>
</dbReference>
<proteinExistence type="predicted"/>
<evidence type="ECO:0000313" key="7">
    <source>
        <dbReference type="EMBL" id="PCG73380.1"/>
    </source>
</evidence>
<dbReference type="EMBL" id="NWSH01000959">
    <property type="protein sequence ID" value="PCG73380.1"/>
    <property type="molecule type" value="Genomic_DNA"/>
</dbReference>
<keyword evidence="3" id="KW-0862">Zinc</keyword>
<dbReference type="InterPro" id="IPR026516">
    <property type="entry name" value="THAP1/10"/>
</dbReference>
<name>A0A2A4JPP6_HELVI</name>
<dbReference type="InterPro" id="IPR006612">
    <property type="entry name" value="THAP_Znf"/>
</dbReference>
<dbReference type="Pfam" id="PF21789">
    <property type="entry name" value="TNP-like_RNaseH_C"/>
    <property type="match status" value="1"/>
</dbReference>
<evidence type="ECO:0000256" key="4">
    <source>
        <dbReference type="ARBA" id="ARBA00023125"/>
    </source>
</evidence>
<dbReference type="STRING" id="7102.A0A2A4JPP6"/>
<gene>
    <name evidence="7" type="ORF">B5V51_14868</name>
</gene>
<dbReference type="InterPro" id="IPR048366">
    <property type="entry name" value="TNP-like_GBD"/>
</dbReference>
<dbReference type="PROSITE" id="PS50950">
    <property type="entry name" value="ZF_THAP"/>
    <property type="match status" value="1"/>
</dbReference>
<keyword evidence="1" id="KW-0479">Metal-binding</keyword>
<accession>A0A2A4JPP6</accession>
<dbReference type="Pfam" id="PF21788">
    <property type="entry name" value="TNP-like_GBD"/>
    <property type="match status" value="1"/>
</dbReference>
<dbReference type="SMART" id="SM00692">
    <property type="entry name" value="DM3"/>
    <property type="match status" value="1"/>
</dbReference>
<keyword evidence="2 5" id="KW-0863">Zinc-finger</keyword>
<dbReference type="Pfam" id="PF05485">
    <property type="entry name" value="THAP"/>
    <property type="match status" value="1"/>
</dbReference>
<organism evidence="7">
    <name type="scientific">Heliothis virescens</name>
    <name type="common">Tobacco budworm moth</name>
    <dbReference type="NCBI Taxonomy" id="7102"/>
    <lineage>
        <taxon>Eukaryota</taxon>
        <taxon>Metazoa</taxon>
        <taxon>Ecdysozoa</taxon>
        <taxon>Arthropoda</taxon>
        <taxon>Hexapoda</taxon>
        <taxon>Insecta</taxon>
        <taxon>Pterygota</taxon>
        <taxon>Neoptera</taxon>
        <taxon>Endopterygota</taxon>
        <taxon>Lepidoptera</taxon>
        <taxon>Glossata</taxon>
        <taxon>Ditrysia</taxon>
        <taxon>Noctuoidea</taxon>
        <taxon>Noctuidae</taxon>
        <taxon>Heliothinae</taxon>
        <taxon>Heliothis</taxon>
    </lineage>
</organism>
<feature type="domain" description="THAP-type" evidence="6">
    <location>
        <begin position="1"/>
        <end position="86"/>
    </location>
</feature>
<dbReference type="AlphaFoldDB" id="A0A2A4JPP6"/>
<dbReference type="GO" id="GO:0008270">
    <property type="term" value="F:zinc ion binding"/>
    <property type="evidence" value="ECO:0007669"/>
    <property type="project" value="UniProtKB-KW"/>
</dbReference>
<keyword evidence="4 5" id="KW-0238">DNA-binding</keyword>
<evidence type="ECO:0000256" key="5">
    <source>
        <dbReference type="PROSITE-ProRule" id="PRU00309"/>
    </source>
</evidence>
<sequence length="834" mass="95895">MAASERGCCVPRCGKTRKNETILHSFPNPEKDKNRYLAWIQAIGNSVSSLDPEYVYKNRRVCHAHFEMKDLTWTRRLSSGAVPTLFLPGSEMTRQPLIEISENVFVDAAIPSTSRGERSTQTAEKQIQATIKTDKVAKKYTMDQKELLKTVRTLKKQKDSYATRLNKALKLSENKTFQKMLNKFTSLAATFTLMQFREIGKNKMGHRFTESEKIMALSLYKRSPRTYRWLQKVFVLPTATTLTRLISQANLNAGMNQNLFHQLKKRVKKMNSDDKLCTLLFDEMSLAPHFDYNQKKDEISGFVNSGKSRQKKIANHALVFMIRGVQKNYKQPVCYTFCSGTTNSNELACLIKDVIRKLHNIGLRVLATICDQGTTNVSAINLLIKETKTKYVRKNEELYSEIFEVDDEVVIPLYDPPHLIKGIRNNLLSKNLICSINGSIKIAKWEHIVKLYNEDPAYKGIKLVNKLTDCHINPDKFQKMKVKYATQVLSRKVAITMGFLAEKNILPAECTQTADTILFFDDLFDSLNGSFQNANKRSGKTLLQAVTPKSDHGTVWSNAKTVLQTMKFINKDGITQVTVPTINNLLQSIKNVDYLTKVLFEKYKIRSVWMRHLNQDPLENFFGSIRSHGCRNINPTVAGFESSFAALLINNLSGQHSPGSNCEEDSCQVIFKSMGCLFQNTVRDRHPTENIDIDFNEINYDFETKKNNPRLIASLQYVTGYVLRKTKNKIFKNCTKCRDCFYDPNNTSEFLKSREYCKGKSFLTYPKNEFVIFFSQIQDIITHILKKDPSRINLKIYLKTILYTMLDFLLFDCEKHKSTTIDYMLELSCIFFYL</sequence>
<reference evidence="7" key="1">
    <citation type="submission" date="2017-09" db="EMBL/GenBank/DDBJ databases">
        <title>Contemporary evolution of a Lepidopteran species, Heliothis virescens, in response to modern agricultural practices.</title>
        <authorList>
            <person name="Fritz M.L."/>
            <person name="Deyonke A.M."/>
            <person name="Papanicolaou A."/>
            <person name="Micinski S."/>
            <person name="Westbrook J."/>
            <person name="Gould F."/>
        </authorList>
    </citation>
    <scope>NUCLEOTIDE SEQUENCE [LARGE SCALE GENOMIC DNA]</scope>
    <source>
        <strain evidence="7">HvINT-</strain>
        <tissue evidence="7">Whole body</tissue>
    </source>
</reference>
<dbReference type="SUPFAM" id="SSF57716">
    <property type="entry name" value="Glucocorticoid receptor-like (DNA-binding domain)"/>
    <property type="match status" value="1"/>
</dbReference>
<evidence type="ECO:0000259" key="6">
    <source>
        <dbReference type="PROSITE" id="PS50950"/>
    </source>
</evidence>
<dbReference type="GO" id="GO:0043565">
    <property type="term" value="F:sequence-specific DNA binding"/>
    <property type="evidence" value="ECO:0007669"/>
    <property type="project" value="InterPro"/>
</dbReference>
<dbReference type="PANTHER" id="PTHR46600">
    <property type="entry name" value="THAP DOMAIN-CONTAINING"/>
    <property type="match status" value="1"/>
</dbReference>
<dbReference type="SMART" id="SM00980">
    <property type="entry name" value="THAP"/>
    <property type="match status" value="1"/>
</dbReference>
<protein>
    <recommendedName>
        <fullName evidence="6">THAP-type domain-containing protein</fullName>
    </recommendedName>
</protein>